<dbReference type="GO" id="GO:0004767">
    <property type="term" value="F:sphingomyelin phosphodiesterase activity"/>
    <property type="evidence" value="ECO:0007669"/>
    <property type="project" value="InterPro"/>
</dbReference>
<dbReference type="AlphaFoldDB" id="A0A9P4JJN4"/>
<evidence type="ECO:0000313" key="4">
    <source>
        <dbReference type="Proteomes" id="UP000799536"/>
    </source>
</evidence>
<proteinExistence type="predicted"/>
<feature type="signal peptide" evidence="1">
    <location>
        <begin position="1"/>
        <end position="16"/>
    </location>
</feature>
<organism evidence="3 4">
    <name type="scientific">Delitschia confertaspora ATCC 74209</name>
    <dbReference type="NCBI Taxonomy" id="1513339"/>
    <lineage>
        <taxon>Eukaryota</taxon>
        <taxon>Fungi</taxon>
        <taxon>Dikarya</taxon>
        <taxon>Ascomycota</taxon>
        <taxon>Pezizomycotina</taxon>
        <taxon>Dothideomycetes</taxon>
        <taxon>Pleosporomycetidae</taxon>
        <taxon>Pleosporales</taxon>
        <taxon>Delitschiaceae</taxon>
        <taxon>Delitschia</taxon>
    </lineage>
</organism>
<dbReference type="SUPFAM" id="SSF51101">
    <property type="entry name" value="Mannose-binding lectins"/>
    <property type="match status" value="1"/>
</dbReference>
<sequence>MLPFLPLLGLAPLISAAPTSGRFNILSFNVAGLPAILNSNGVPGDKTTNTAIIGQKFAASNIDLIQVQEDFNYHATLYENDNHPYRTATSGGVPIGSGLNTLSNFEWVDFDRVKWEKCSDIAAADCLTPKGFTFMRVKISEGVWVDAYNIHTDASATAIDKWARRSNMEQVSEYITKNSYGNPVLVFGDSNSLYTREGDVPTIFRTEQNMTDVWIELIRHGVEPTPGSDVTQCNDAEVPSSTECETLDKVWYRGSSLMDLKATMFQYATKTFLQPDGSVLSDHNPIQVDFEWGLSEKYRMSDYWGGPHGDFFNDMPALDAVAAPAVKSVTIRGANRVDAVSITLTNGQTFTHGGTGGTAYNLTLADGETVTEVELCQAKYETATKSHTRIFFMSVKTSAGNTISAGVRTEECVTRTAESGWGVVGFVGRSGDEVDRLGLIYGKH</sequence>
<evidence type="ECO:0000259" key="2">
    <source>
        <dbReference type="PROSITE" id="PS51752"/>
    </source>
</evidence>
<dbReference type="SMART" id="SM00915">
    <property type="entry name" value="Jacalin"/>
    <property type="match status" value="1"/>
</dbReference>
<dbReference type="InterPro" id="IPR000300">
    <property type="entry name" value="IPPc"/>
</dbReference>
<dbReference type="Gene3D" id="3.60.10.10">
    <property type="entry name" value="Endonuclease/exonuclease/phosphatase"/>
    <property type="match status" value="1"/>
</dbReference>
<gene>
    <name evidence="3" type="ORF">GQ43DRAFT_376515</name>
</gene>
<name>A0A9P4JJN4_9PLEO</name>
<dbReference type="GO" id="GO:0005737">
    <property type="term" value="C:cytoplasm"/>
    <property type="evidence" value="ECO:0007669"/>
    <property type="project" value="TreeGrafter"/>
</dbReference>
<dbReference type="InterPro" id="IPR001229">
    <property type="entry name" value="Jacalin-like_lectin_dom"/>
</dbReference>
<keyword evidence="1" id="KW-0732">Signal</keyword>
<comment type="caution">
    <text evidence="3">The sequence shown here is derived from an EMBL/GenBank/DDBJ whole genome shotgun (WGS) entry which is preliminary data.</text>
</comment>
<dbReference type="InterPro" id="IPR036691">
    <property type="entry name" value="Endo/exonu/phosph_ase_sf"/>
</dbReference>
<accession>A0A9P4JJN4</accession>
<dbReference type="EMBL" id="ML994082">
    <property type="protein sequence ID" value="KAF2199331.1"/>
    <property type="molecule type" value="Genomic_DNA"/>
</dbReference>
<dbReference type="Gene3D" id="2.100.10.30">
    <property type="entry name" value="Jacalin-like lectin domain"/>
    <property type="match status" value="1"/>
</dbReference>
<dbReference type="InterPro" id="IPR036404">
    <property type="entry name" value="Jacalin-like_lectin_dom_sf"/>
</dbReference>
<reference evidence="3" key="1">
    <citation type="journal article" date="2020" name="Stud. Mycol.">
        <title>101 Dothideomycetes genomes: a test case for predicting lifestyles and emergence of pathogens.</title>
        <authorList>
            <person name="Haridas S."/>
            <person name="Albert R."/>
            <person name="Binder M."/>
            <person name="Bloem J."/>
            <person name="Labutti K."/>
            <person name="Salamov A."/>
            <person name="Andreopoulos B."/>
            <person name="Baker S."/>
            <person name="Barry K."/>
            <person name="Bills G."/>
            <person name="Bluhm B."/>
            <person name="Cannon C."/>
            <person name="Castanera R."/>
            <person name="Culley D."/>
            <person name="Daum C."/>
            <person name="Ezra D."/>
            <person name="Gonzalez J."/>
            <person name="Henrissat B."/>
            <person name="Kuo A."/>
            <person name="Liang C."/>
            <person name="Lipzen A."/>
            <person name="Lutzoni F."/>
            <person name="Magnuson J."/>
            <person name="Mondo S."/>
            <person name="Nolan M."/>
            <person name="Ohm R."/>
            <person name="Pangilinan J."/>
            <person name="Park H.-J."/>
            <person name="Ramirez L."/>
            <person name="Alfaro M."/>
            <person name="Sun H."/>
            <person name="Tritt A."/>
            <person name="Yoshinaga Y."/>
            <person name="Zwiers L.-H."/>
            <person name="Turgeon B."/>
            <person name="Goodwin S."/>
            <person name="Spatafora J."/>
            <person name="Crous P."/>
            <person name="Grigoriev I."/>
        </authorList>
    </citation>
    <scope>NUCLEOTIDE SEQUENCE</scope>
    <source>
        <strain evidence="3">ATCC 74209</strain>
    </source>
</reference>
<dbReference type="PANTHER" id="PTHR16320:SF1">
    <property type="entry name" value="SPHINGOMYELINASE DDB_G0288017"/>
    <property type="match status" value="1"/>
</dbReference>
<keyword evidence="4" id="KW-1185">Reference proteome</keyword>
<evidence type="ECO:0000313" key="3">
    <source>
        <dbReference type="EMBL" id="KAF2199331.1"/>
    </source>
</evidence>
<dbReference type="PROSITE" id="PS51752">
    <property type="entry name" value="JACALIN_LECTIN"/>
    <property type="match status" value="1"/>
</dbReference>
<dbReference type="Pfam" id="PF01419">
    <property type="entry name" value="Jacalin"/>
    <property type="match status" value="1"/>
</dbReference>
<dbReference type="SUPFAM" id="SSF56219">
    <property type="entry name" value="DNase I-like"/>
    <property type="match status" value="1"/>
</dbReference>
<protein>
    <submittedName>
        <fullName evidence="3">Mannose-binding lectin</fullName>
    </submittedName>
</protein>
<dbReference type="PANTHER" id="PTHR16320">
    <property type="entry name" value="SPHINGOMYELINASE FAMILY MEMBER"/>
    <property type="match status" value="1"/>
</dbReference>
<feature type="chain" id="PRO_5040208309" evidence="1">
    <location>
        <begin position="17"/>
        <end position="444"/>
    </location>
</feature>
<dbReference type="GO" id="GO:0016791">
    <property type="term" value="F:phosphatase activity"/>
    <property type="evidence" value="ECO:0007669"/>
    <property type="project" value="InterPro"/>
</dbReference>
<dbReference type="InterPro" id="IPR038772">
    <property type="entry name" value="Sph/SMPD2-like"/>
</dbReference>
<dbReference type="Proteomes" id="UP000799536">
    <property type="component" value="Unassembled WGS sequence"/>
</dbReference>
<dbReference type="GO" id="GO:0046856">
    <property type="term" value="P:phosphatidylinositol dephosphorylation"/>
    <property type="evidence" value="ECO:0007669"/>
    <property type="project" value="InterPro"/>
</dbReference>
<feature type="domain" description="Jacalin-type lectin" evidence="2">
    <location>
        <begin position="298"/>
        <end position="443"/>
    </location>
</feature>
<evidence type="ECO:0000256" key="1">
    <source>
        <dbReference type="SAM" id="SignalP"/>
    </source>
</evidence>
<dbReference type="Pfam" id="PF22669">
    <property type="entry name" value="Exo_endo_phos2"/>
    <property type="match status" value="1"/>
</dbReference>
<dbReference type="OrthoDB" id="40902at2759"/>